<dbReference type="PROSITE" id="PS50164">
    <property type="entry name" value="GIY_YIG"/>
    <property type="match status" value="1"/>
</dbReference>
<dbReference type="InterPro" id="IPR035901">
    <property type="entry name" value="GIY-YIG_endonuc_sf"/>
</dbReference>
<sequence length="76" mass="8803">MQSFYVYIMASSRSGTLDTGSRSDLMNRVWKHKNNRVPGFTARYNVHILVYYKAHEAYVAIARREYVAKIGADNRS</sequence>
<protein>
    <recommendedName>
        <fullName evidence="1">GIY-YIG domain-containing protein</fullName>
    </recommendedName>
</protein>
<dbReference type="Pfam" id="PF01541">
    <property type="entry name" value="GIY-YIG"/>
    <property type="match status" value="1"/>
</dbReference>
<feature type="domain" description="GIY-YIG" evidence="1">
    <location>
        <begin position="2"/>
        <end position="76"/>
    </location>
</feature>
<dbReference type="InterPro" id="IPR000305">
    <property type="entry name" value="GIY-YIG_endonuc"/>
</dbReference>
<dbReference type="HOGENOM" id="CLU_135650_3_2_6"/>
<evidence type="ECO:0000313" key="2">
    <source>
        <dbReference type="EMBL" id="CBJ11974.1"/>
    </source>
</evidence>
<reference evidence="2 3" key="1">
    <citation type="journal article" date="2010" name="PLoS Genet.">
        <title>Analysis of the Legionella longbeachae genome and transcriptome uncovers unique strategies to cause Legionnaires' disease.</title>
        <authorList>
            <person name="Cazalet C."/>
            <person name="Gomez-Valero L."/>
            <person name="Rusniok C."/>
            <person name="Lomma M."/>
            <person name="Dervins-Ravault D."/>
            <person name="Newton H."/>
            <person name="Sansom F."/>
            <person name="Jarraud S."/>
            <person name="Zidane N."/>
            <person name="Ma L."/>
            <person name="Bouchier C."/>
            <person name="Etienne J."/>
            <person name="Hartland E."/>
            <person name="Buchrieser C."/>
        </authorList>
    </citation>
    <scope>NUCLEOTIDE SEQUENCE [LARGE SCALE GENOMIC DNA]</scope>
    <source>
        <strain evidence="2 3">NSW150</strain>
    </source>
</reference>
<organism evidence="2 3">
    <name type="scientific">Legionella longbeachae serogroup 1 (strain NSW150)</name>
    <dbReference type="NCBI Taxonomy" id="661367"/>
    <lineage>
        <taxon>Bacteria</taxon>
        <taxon>Pseudomonadati</taxon>
        <taxon>Pseudomonadota</taxon>
        <taxon>Gammaproteobacteria</taxon>
        <taxon>Legionellales</taxon>
        <taxon>Legionellaceae</taxon>
        <taxon>Legionella</taxon>
    </lineage>
</organism>
<evidence type="ECO:0000313" key="3">
    <source>
        <dbReference type="Proteomes" id="UP000001060"/>
    </source>
</evidence>
<accession>D3HST4</accession>
<dbReference type="Proteomes" id="UP000001060">
    <property type="component" value="Chromosome"/>
</dbReference>
<proteinExistence type="predicted"/>
<dbReference type="Gene3D" id="3.40.1440.10">
    <property type="entry name" value="GIY-YIG endonuclease"/>
    <property type="match status" value="1"/>
</dbReference>
<dbReference type="EMBL" id="FN650140">
    <property type="protein sequence ID" value="CBJ11974.1"/>
    <property type="molecule type" value="Genomic_DNA"/>
</dbReference>
<dbReference type="SUPFAM" id="SSF82771">
    <property type="entry name" value="GIY-YIG endonuclease"/>
    <property type="match status" value="1"/>
</dbReference>
<dbReference type="eggNOG" id="COG2827">
    <property type="taxonomic scope" value="Bacteria"/>
</dbReference>
<evidence type="ECO:0000259" key="1">
    <source>
        <dbReference type="PROSITE" id="PS50164"/>
    </source>
</evidence>
<keyword evidence="3" id="KW-1185">Reference proteome</keyword>
<dbReference type="KEGG" id="llo:LLO_1603"/>
<gene>
    <name evidence="2" type="ordered locus">LLO_1603</name>
</gene>
<name>D3HST4_LEGLN</name>
<dbReference type="AlphaFoldDB" id="D3HST4"/>